<dbReference type="Gene3D" id="3.40.50.1000">
    <property type="entry name" value="HAD superfamily/HAD-like"/>
    <property type="match status" value="1"/>
</dbReference>
<keyword evidence="4" id="KW-1185">Reference proteome</keyword>
<dbReference type="SFLD" id="SFLDS00003">
    <property type="entry name" value="Haloacid_Dehalogenase"/>
    <property type="match status" value="1"/>
</dbReference>
<evidence type="ECO:0000259" key="2">
    <source>
        <dbReference type="Pfam" id="PF05116"/>
    </source>
</evidence>
<protein>
    <submittedName>
        <fullName evidence="3">HAD-IIB family hydrolase</fullName>
    </submittedName>
</protein>
<evidence type="ECO:0000313" key="3">
    <source>
        <dbReference type="EMBL" id="MDA7027423.1"/>
    </source>
</evidence>
<dbReference type="InterPro" id="IPR023214">
    <property type="entry name" value="HAD_sf"/>
</dbReference>
<feature type="domain" description="Sucrose phosphatase-like" evidence="2">
    <location>
        <begin position="22"/>
        <end position="276"/>
    </location>
</feature>
<evidence type="ECO:0000256" key="1">
    <source>
        <dbReference type="ARBA" id="ARBA00022801"/>
    </source>
</evidence>
<dbReference type="InterPro" id="IPR036412">
    <property type="entry name" value="HAD-like_sf"/>
</dbReference>
<reference evidence="3 4" key="1">
    <citation type="submission" date="2023-01" db="EMBL/GenBank/DDBJ databases">
        <title>Bacillus changyiensis sp. nov., isolated from a coastal deposit.</title>
        <authorList>
            <person name="Xiao G."/>
            <person name="Lai Q."/>
            <person name="Hu Z."/>
            <person name="Shao Z."/>
        </authorList>
    </citation>
    <scope>NUCLEOTIDE SEQUENCE [LARGE SCALE GENOMIC DNA]</scope>
    <source>
        <strain evidence="3 4">CLL-7-23</strain>
    </source>
</reference>
<dbReference type="Pfam" id="PF05116">
    <property type="entry name" value="S6PP"/>
    <property type="match status" value="1"/>
</dbReference>
<dbReference type="PANTHER" id="PTHR10000">
    <property type="entry name" value="PHOSPHOSERINE PHOSPHATASE"/>
    <property type="match status" value="1"/>
</dbReference>
<dbReference type="InterPro" id="IPR006379">
    <property type="entry name" value="HAD-SF_hydro_IIB"/>
</dbReference>
<name>A0ABT4X556_9BACI</name>
<dbReference type="SFLD" id="SFLDG01141">
    <property type="entry name" value="C2.B.1:_Sucrose_Phosphatase_Li"/>
    <property type="match status" value="1"/>
</dbReference>
<sequence>MSYHETLSFHNLEQVDKPKYAVFCDFDETYFAHNITNESRKALIDLETFIHSYHLDNKILLGWVTGSSLSAVLTKMKRGGFQYLPHFIASNLGTEITFFSKEGQIPDNEWEERLRQSGFTYETVKQLKNTLDEKYGITLIPQTQHGYSGYKVNYYYTSVNESADQTALAVIRDLAAEHQIGVNINRCNPLAGDPENSYDVDFIPLQTGKPYIVDFILNKFKIRKEHSFAFGDSGNDVEMLKKVDHGYLVGNATAEAKLLHSRITQGSYTTGILEVLKAHIQ</sequence>
<keyword evidence="1 3" id="KW-0378">Hydrolase</keyword>
<comment type="caution">
    <text evidence="3">The sequence shown here is derived from an EMBL/GenBank/DDBJ whole genome shotgun (WGS) entry which is preliminary data.</text>
</comment>
<dbReference type="SUPFAM" id="SSF56784">
    <property type="entry name" value="HAD-like"/>
    <property type="match status" value="1"/>
</dbReference>
<dbReference type="InterPro" id="IPR006380">
    <property type="entry name" value="SPP-like_dom"/>
</dbReference>
<evidence type="ECO:0000313" key="4">
    <source>
        <dbReference type="Proteomes" id="UP001211894"/>
    </source>
</evidence>
<dbReference type="NCBIfam" id="TIGR01484">
    <property type="entry name" value="HAD-SF-IIB"/>
    <property type="match status" value="1"/>
</dbReference>
<gene>
    <name evidence="3" type="ORF">PJ311_12590</name>
</gene>
<dbReference type="GO" id="GO:0016787">
    <property type="term" value="F:hydrolase activity"/>
    <property type="evidence" value="ECO:0007669"/>
    <property type="project" value="UniProtKB-KW"/>
</dbReference>
<dbReference type="PANTHER" id="PTHR10000:SF57">
    <property type="entry name" value="KANOSAMINE-6-PHOSPHATE PHOSPHATASE"/>
    <property type="match status" value="1"/>
</dbReference>
<dbReference type="SFLD" id="SFLDG01140">
    <property type="entry name" value="C2.B:_Phosphomannomutase_and_P"/>
    <property type="match status" value="1"/>
</dbReference>
<dbReference type="EMBL" id="JAQKAB010000008">
    <property type="protein sequence ID" value="MDA7027423.1"/>
    <property type="molecule type" value="Genomic_DNA"/>
</dbReference>
<proteinExistence type="predicted"/>
<accession>A0ABT4X556</accession>
<organism evidence="3 4">
    <name type="scientific">Bacillus changyiensis</name>
    <dbReference type="NCBI Taxonomy" id="3004103"/>
    <lineage>
        <taxon>Bacteria</taxon>
        <taxon>Bacillati</taxon>
        <taxon>Bacillota</taxon>
        <taxon>Bacilli</taxon>
        <taxon>Bacillales</taxon>
        <taxon>Bacillaceae</taxon>
        <taxon>Bacillus</taxon>
    </lineage>
</organism>
<dbReference type="Gene3D" id="3.30.70.1410">
    <property type="entry name" value="yhjk (haloacid dehalogenase-like hydrolase protein) domain"/>
    <property type="match status" value="1"/>
</dbReference>
<dbReference type="RefSeq" id="WP_271341263.1">
    <property type="nucleotide sequence ID" value="NZ_JAQKAB010000008.1"/>
</dbReference>
<dbReference type="Proteomes" id="UP001211894">
    <property type="component" value="Unassembled WGS sequence"/>
</dbReference>